<dbReference type="Proteomes" id="UP000643405">
    <property type="component" value="Unassembled WGS sequence"/>
</dbReference>
<dbReference type="GO" id="GO:0005886">
    <property type="term" value="C:plasma membrane"/>
    <property type="evidence" value="ECO:0007669"/>
    <property type="project" value="TreeGrafter"/>
</dbReference>
<sequence>MLARLFVFFGGLFVLALLAALVGPLFINWTNYKADFEAEASTILGRPVTVEGISSARLLPFPSVTFSNVSVAGIGDGKPAMTVETFSMDAELAPFMRGEFLIFDMRLERPTATIRVDKDGVIDWSIRPSTRFDPKQVAIEKLTITDGTLVVERGASGASHTLSGINADVSAKSIAGPWRLDGVFGLDGRGMTLSASTGTVGDDGQMRVRLRTQAYGSPFTIETDGNAGLTEGAGRYAGTFRVLTAVDAEKASAAASKSKSDDPGMRLSGDFALRHDDLAISAFRFETGPLDNPYTADGSADIKLGAEPSFAVTAKGAQVRFDEAVGGDRGSALTIPQRLDALERTLVGLPQPSIPGTVEVSLPAVVAGDTTVRDVRLSAEPTDGGWLIKSAAATLPGRTTLEADGYLSTGAGIGFKGNLLLAVAQPSGFAAWVSSDINEAIRRLPAAGFSANVDMTRAKQSFKNAELILGDAKFTGELESAEGGDARPSMSLQLRGNALDLDGLRAFSSLFVTEDGLNRFGERDLDFDIVAGPVTVGGMTADTLDTALRLREGVVEIDRLSIGGLGASLSATGRVSDFASAPTGNIDASLVAVDLAPLIKLGAAQFPDNRPLQELASRAEAHGDLFTDAHLDVVASVAGNDDGSTGLALSGQGEAGGSKFSVTLSGEGDRAAPRDAPLTFSLTASNDDATQLLALVGLQTLPLGMTGRGAVDLNAKGTLTEGLSTTAAFRGDGITADFDGSAGFGEQGPTIRGKVTLEAEDIEPWLMTTGLGLPGMGVGTALNLTTEADYGNGLLVLNELNGAVNEASVAGDVNLTAADGLPKLSGALQLDELDMAPFAAMLLGDQIRGTDQAARETPFSQKSVAPFAADLDISAGTLSLGTAATAYDARLSLVVSPQALRVSDVTATLFDGKLTGLAEIKNEGGTGLLATQFSLDGVDLQSALADSGLNGTGKLTASLTASGKTLDGLFASLSGSGTAALGDIVIDRLNPDAFKGFIASADAVGRDIDGARVAEFAPSIATDGRFAAKPVDVAFTVAGGVLRIPPVTLENASAALSADLRADLAQGTIASSGTISYQPGDEAIPGSEPSLRFTLEGSLVDTERLFDTEPLAQFLTQRALEKEQARVEAMQAELLEKQRLRREVRYFTELDAQRKRAAEEAARREEEARIRAEEEARAKAEAEAKAKADAEAKALEERRIAEEARLAAEAKAEETRRAAEAKAEEQRRAAEAKAAAEKDEQEQIDRAPQPTPSPQQPPVAPLKLDGLF</sequence>
<feature type="domain" description="AsmA" evidence="2">
    <location>
        <begin position="4"/>
        <end position="125"/>
    </location>
</feature>
<proteinExistence type="predicted"/>
<evidence type="ECO:0000256" key="1">
    <source>
        <dbReference type="SAM" id="MobiDB-lite"/>
    </source>
</evidence>
<feature type="compositionally biased region" description="Basic and acidic residues" evidence="1">
    <location>
        <begin position="1206"/>
        <end position="1245"/>
    </location>
</feature>
<evidence type="ECO:0000313" key="3">
    <source>
        <dbReference type="EMBL" id="MBD0414749.1"/>
    </source>
</evidence>
<feature type="region of interest" description="Disordered" evidence="1">
    <location>
        <begin position="1206"/>
        <end position="1268"/>
    </location>
</feature>
<dbReference type="InterPro" id="IPR052894">
    <property type="entry name" value="AsmA-related"/>
</dbReference>
<dbReference type="PANTHER" id="PTHR30441:SF4">
    <property type="entry name" value="PROTEIN ASMA"/>
    <property type="match status" value="1"/>
</dbReference>
<dbReference type="AlphaFoldDB" id="A0A8J6PT42"/>
<comment type="caution">
    <text evidence="3">The sequence shown here is derived from an EMBL/GenBank/DDBJ whole genome shotgun (WGS) entry which is preliminary data.</text>
</comment>
<evidence type="ECO:0000313" key="4">
    <source>
        <dbReference type="Proteomes" id="UP000643405"/>
    </source>
</evidence>
<evidence type="ECO:0000259" key="2">
    <source>
        <dbReference type="Pfam" id="PF05170"/>
    </source>
</evidence>
<dbReference type="GO" id="GO:0090313">
    <property type="term" value="P:regulation of protein targeting to membrane"/>
    <property type="evidence" value="ECO:0007669"/>
    <property type="project" value="TreeGrafter"/>
</dbReference>
<dbReference type="PANTHER" id="PTHR30441">
    <property type="entry name" value="DUF748 DOMAIN-CONTAINING PROTEIN"/>
    <property type="match status" value="1"/>
</dbReference>
<accession>A0A8J6PT42</accession>
<organism evidence="3 4">
    <name type="scientific">Oryzicola mucosus</name>
    <dbReference type="NCBI Taxonomy" id="2767425"/>
    <lineage>
        <taxon>Bacteria</taxon>
        <taxon>Pseudomonadati</taxon>
        <taxon>Pseudomonadota</taxon>
        <taxon>Alphaproteobacteria</taxon>
        <taxon>Hyphomicrobiales</taxon>
        <taxon>Phyllobacteriaceae</taxon>
        <taxon>Oryzicola</taxon>
    </lineage>
</organism>
<dbReference type="EMBL" id="JACVVX010000002">
    <property type="protein sequence ID" value="MBD0414749.1"/>
    <property type="molecule type" value="Genomic_DNA"/>
</dbReference>
<name>A0A8J6PT42_9HYPH</name>
<dbReference type="InterPro" id="IPR017023">
    <property type="entry name" value="UCP034039"/>
</dbReference>
<dbReference type="Pfam" id="PF05170">
    <property type="entry name" value="AsmA"/>
    <property type="match status" value="1"/>
</dbReference>
<dbReference type="InterPro" id="IPR007844">
    <property type="entry name" value="AsmA"/>
</dbReference>
<protein>
    <submittedName>
        <fullName evidence="3">AsmA family protein</fullName>
    </submittedName>
</protein>
<gene>
    <name evidence="3" type="ORF">ICI42_08790</name>
</gene>
<feature type="compositionally biased region" description="Pro residues" evidence="1">
    <location>
        <begin position="1249"/>
        <end position="1260"/>
    </location>
</feature>
<keyword evidence="4" id="KW-1185">Reference proteome</keyword>
<dbReference type="RefSeq" id="WP_188164172.1">
    <property type="nucleotide sequence ID" value="NZ_JACVVX010000002.1"/>
</dbReference>
<feature type="region of interest" description="Disordered" evidence="1">
    <location>
        <begin position="648"/>
        <end position="670"/>
    </location>
</feature>
<dbReference type="PIRSF" id="PIRSF034039">
    <property type="entry name" value="UCP034039"/>
    <property type="match status" value="1"/>
</dbReference>
<reference evidence="3" key="1">
    <citation type="submission" date="2020-09" db="EMBL/GenBank/DDBJ databases">
        <title>Genome seq and assembly of Tianweitania sp.</title>
        <authorList>
            <person name="Chhetri G."/>
        </authorList>
    </citation>
    <scope>NUCLEOTIDE SEQUENCE</scope>
    <source>
        <strain evidence="3">Rool2</strain>
    </source>
</reference>